<dbReference type="EMBL" id="CM042047">
    <property type="protein sequence ID" value="KAI3770895.1"/>
    <property type="molecule type" value="Genomic_DNA"/>
</dbReference>
<accession>A0ACB9FIC1</accession>
<keyword evidence="2" id="KW-1185">Reference proteome</keyword>
<reference evidence="2" key="1">
    <citation type="journal article" date="2022" name="Mol. Ecol. Resour.">
        <title>The genomes of chicory, endive, great burdock and yacon provide insights into Asteraceae palaeo-polyploidization history and plant inulin production.</title>
        <authorList>
            <person name="Fan W."/>
            <person name="Wang S."/>
            <person name="Wang H."/>
            <person name="Wang A."/>
            <person name="Jiang F."/>
            <person name="Liu H."/>
            <person name="Zhao H."/>
            <person name="Xu D."/>
            <person name="Zhang Y."/>
        </authorList>
    </citation>
    <scope>NUCLEOTIDE SEQUENCE [LARGE SCALE GENOMIC DNA]</scope>
    <source>
        <strain evidence="2">cv. Niubang</strain>
    </source>
</reference>
<organism evidence="1 2">
    <name type="scientific">Arctium lappa</name>
    <name type="common">Greater burdock</name>
    <name type="synonym">Lappa major</name>
    <dbReference type="NCBI Taxonomy" id="4217"/>
    <lineage>
        <taxon>Eukaryota</taxon>
        <taxon>Viridiplantae</taxon>
        <taxon>Streptophyta</taxon>
        <taxon>Embryophyta</taxon>
        <taxon>Tracheophyta</taxon>
        <taxon>Spermatophyta</taxon>
        <taxon>Magnoliopsida</taxon>
        <taxon>eudicotyledons</taxon>
        <taxon>Gunneridae</taxon>
        <taxon>Pentapetalae</taxon>
        <taxon>asterids</taxon>
        <taxon>campanulids</taxon>
        <taxon>Asterales</taxon>
        <taxon>Asteraceae</taxon>
        <taxon>Carduoideae</taxon>
        <taxon>Cardueae</taxon>
        <taxon>Arctiinae</taxon>
        <taxon>Arctium</taxon>
    </lineage>
</organism>
<sequence length="199" mass="22614">MMIGAVTKEHTGCRTKVHFVFIVWTEMRVALASKNPKEGKISGKSTSGGKGHFLNRLSVRKMEGVETTNTWTREEDSVCKLVRCNMMARASVRKASLWSVLFKLAEAGCLVLIVKLLNRLKLIRLRSEAKLVAVVGGFLSWSEGCHGCHRQVSRQQMFIVESKTKLLNQDKSTSDLMRISVKQRRLYTYAKKPEEKLQR</sequence>
<protein>
    <submittedName>
        <fullName evidence="1">Uncharacterized protein</fullName>
    </submittedName>
</protein>
<proteinExistence type="predicted"/>
<evidence type="ECO:0000313" key="1">
    <source>
        <dbReference type="EMBL" id="KAI3770895.1"/>
    </source>
</evidence>
<evidence type="ECO:0000313" key="2">
    <source>
        <dbReference type="Proteomes" id="UP001055879"/>
    </source>
</evidence>
<comment type="caution">
    <text evidence="1">The sequence shown here is derived from an EMBL/GenBank/DDBJ whole genome shotgun (WGS) entry which is preliminary data.</text>
</comment>
<gene>
    <name evidence="1" type="ORF">L6452_02043</name>
</gene>
<name>A0ACB9FIC1_ARCLA</name>
<reference evidence="1 2" key="2">
    <citation type="journal article" date="2022" name="Mol. Ecol. Resour.">
        <title>The genomes of chicory, endive, great burdock and yacon provide insights into Asteraceae paleo-polyploidization history and plant inulin production.</title>
        <authorList>
            <person name="Fan W."/>
            <person name="Wang S."/>
            <person name="Wang H."/>
            <person name="Wang A."/>
            <person name="Jiang F."/>
            <person name="Liu H."/>
            <person name="Zhao H."/>
            <person name="Xu D."/>
            <person name="Zhang Y."/>
        </authorList>
    </citation>
    <scope>NUCLEOTIDE SEQUENCE [LARGE SCALE GENOMIC DNA]</scope>
    <source>
        <strain evidence="2">cv. Niubang</strain>
    </source>
</reference>
<dbReference type="Proteomes" id="UP001055879">
    <property type="component" value="Linkage Group LG01"/>
</dbReference>